<organism evidence="1 2">
    <name type="scientific">Deinococcus cavernae</name>
    <dbReference type="NCBI Taxonomy" id="2320857"/>
    <lineage>
        <taxon>Bacteria</taxon>
        <taxon>Thermotogati</taxon>
        <taxon>Deinococcota</taxon>
        <taxon>Deinococci</taxon>
        <taxon>Deinococcales</taxon>
        <taxon>Deinococcaceae</taxon>
        <taxon>Deinococcus</taxon>
    </lineage>
</organism>
<dbReference type="Proteomes" id="UP000286287">
    <property type="component" value="Unassembled WGS sequence"/>
</dbReference>
<comment type="caution">
    <text evidence="1">The sequence shown here is derived from an EMBL/GenBank/DDBJ whole genome shotgun (WGS) entry which is preliminary data.</text>
</comment>
<proteinExistence type="predicted"/>
<evidence type="ECO:0000313" key="1">
    <source>
        <dbReference type="EMBL" id="RJF72440.1"/>
    </source>
</evidence>
<dbReference type="EMBL" id="QYUJ01000014">
    <property type="protein sequence ID" value="RJF72440.1"/>
    <property type="molecule type" value="Genomic_DNA"/>
</dbReference>
<protein>
    <submittedName>
        <fullName evidence="1">Uncharacterized protein</fullName>
    </submittedName>
</protein>
<name>A0A418V8M6_9DEIO</name>
<gene>
    <name evidence="1" type="ORF">D3875_13655</name>
</gene>
<dbReference type="RefSeq" id="WP_119764573.1">
    <property type="nucleotide sequence ID" value="NZ_QYUJ01000014.1"/>
</dbReference>
<evidence type="ECO:0000313" key="2">
    <source>
        <dbReference type="Proteomes" id="UP000286287"/>
    </source>
</evidence>
<accession>A0A418V8M6</accession>
<dbReference type="OrthoDB" id="72140at2"/>
<dbReference type="AlphaFoldDB" id="A0A418V8M6"/>
<reference evidence="1 2" key="1">
    <citation type="submission" date="2018-09" db="EMBL/GenBank/DDBJ databases">
        <authorList>
            <person name="Zhu H."/>
        </authorList>
    </citation>
    <scope>NUCLEOTIDE SEQUENCE [LARGE SCALE GENOMIC DNA]</scope>
    <source>
        <strain evidence="1 2">K2S05-167</strain>
    </source>
</reference>
<keyword evidence="2" id="KW-1185">Reference proteome</keyword>
<sequence length="67" mass="7758">MDRHTPNLDRTTFDPRDAIQGEDGEWYHLPTLKALHRLGRLSTDSPAYMILLHVLQLEAPRHVRLTA</sequence>